<dbReference type="RefSeq" id="XP_013339919.1">
    <property type="nucleotide sequence ID" value="XM_013484465.1"/>
</dbReference>
<dbReference type="OrthoDB" id="5286775at2759"/>
<feature type="compositionally biased region" description="Low complexity" evidence="1">
    <location>
        <begin position="458"/>
        <end position="470"/>
    </location>
</feature>
<evidence type="ECO:0000313" key="2">
    <source>
        <dbReference type="EMBL" id="KEQ91420.1"/>
    </source>
</evidence>
<dbReference type="InParanoid" id="A0A074Y112"/>
<dbReference type="AlphaFoldDB" id="A0A074Y112"/>
<feature type="region of interest" description="Disordered" evidence="1">
    <location>
        <begin position="22"/>
        <end position="76"/>
    </location>
</feature>
<evidence type="ECO:0000313" key="3">
    <source>
        <dbReference type="Proteomes" id="UP000030641"/>
    </source>
</evidence>
<keyword evidence="3" id="KW-1185">Reference proteome</keyword>
<dbReference type="Proteomes" id="UP000030641">
    <property type="component" value="Unassembled WGS sequence"/>
</dbReference>
<dbReference type="GeneID" id="25364767"/>
<proteinExistence type="predicted"/>
<feature type="compositionally biased region" description="Polar residues" evidence="1">
    <location>
        <begin position="38"/>
        <end position="52"/>
    </location>
</feature>
<dbReference type="OMA" id="RDAWHTR"/>
<sequence length="569" mass="64510">MAPRLFERLSAAFWGYISPQQVAARRRHTTTRDARPSSVPSPTKFVTPQRPGNSYAPLTPADTNTGSKRKRAAEVEDYNKKTKYDVKDAEDEAEEVCLEDMKLEYMARVANANQYELDGPFSEGDDYDSRYEDEEEGADYDYNVYNPTIDSGRSTRQSFDYEDEADGSIIYDYNTYNPTIRTDRPRAPSKPLLESPIPSGIPKITIDSAEDSEDEDMITVLPRQDTPRYGPNDEDLIVFANDTDASDNNALDTDNDHLDASSLIPSHSDHSLYNSFFEEAQEEGDTILLDSRARVGSLEDERVSKDQLLQRGWPEPTVPLVQHIHNRGREPLFTHTWRMDFPMMPEGMFLPPHHAHPGFINSLQQKVATHEFRAKKAFNELMQLGPKVRDLLLVGKLPESLIVKEIVKYIQWSEWDANNQHEKWNFIELHAGTKDTDVADLQDSLLSRLSTLHTAWATSPSAPRRPSASTHDQQQQQSPPPLYGILVSHTLVGIVAYMPPGEESDSIGYLRTVGVFDFNVLGYDVWTCLALALLVLHVRDLGVRRGCSRRAEGVRDRWRQRKGSGDPDR</sequence>
<feature type="region of interest" description="Disordered" evidence="1">
    <location>
        <begin position="180"/>
        <end position="204"/>
    </location>
</feature>
<accession>A0A074Y112</accession>
<protein>
    <submittedName>
        <fullName evidence="2">Uncharacterized protein</fullName>
    </submittedName>
</protein>
<name>A0A074Y112_AURSE</name>
<dbReference type="HOGENOM" id="CLU_494293_0_0_1"/>
<dbReference type="EMBL" id="KL584778">
    <property type="protein sequence ID" value="KEQ91420.1"/>
    <property type="molecule type" value="Genomic_DNA"/>
</dbReference>
<evidence type="ECO:0000256" key="1">
    <source>
        <dbReference type="SAM" id="MobiDB-lite"/>
    </source>
</evidence>
<reference evidence="2 3" key="1">
    <citation type="journal article" date="2014" name="BMC Genomics">
        <title>Genome sequencing of four Aureobasidium pullulans varieties: biotechnological potential, stress tolerance, and description of new species.</title>
        <authorList>
            <person name="Gostin Ar C."/>
            <person name="Ohm R.A."/>
            <person name="Kogej T."/>
            <person name="Sonjak S."/>
            <person name="Turk M."/>
            <person name="Zajc J."/>
            <person name="Zalar P."/>
            <person name="Grube M."/>
            <person name="Sun H."/>
            <person name="Han J."/>
            <person name="Sharma A."/>
            <person name="Chiniquy J."/>
            <person name="Ngan C.Y."/>
            <person name="Lipzen A."/>
            <person name="Barry K."/>
            <person name="Grigoriev I.V."/>
            <person name="Gunde-Cimerman N."/>
        </authorList>
    </citation>
    <scope>NUCLEOTIDE SEQUENCE [LARGE SCALE GENOMIC DNA]</scope>
    <source>
        <strain evidence="2 3">EXF-2481</strain>
    </source>
</reference>
<gene>
    <name evidence="2" type="ORF">AUEXF2481DRAFT_33008</name>
</gene>
<organism evidence="2 3">
    <name type="scientific">Aureobasidium subglaciale (strain EXF-2481)</name>
    <name type="common">Aureobasidium pullulans var. subglaciale</name>
    <dbReference type="NCBI Taxonomy" id="1043005"/>
    <lineage>
        <taxon>Eukaryota</taxon>
        <taxon>Fungi</taxon>
        <taxon>Dikarya</taxon>
        <taxon>Ascomycota</taxon>
        <taxon>Pezizomycotina</taxon>
        <taxon>Dothideomycetes</taxon>
        <taxon>Dothideomycetidae</taxon>
        <taxon>Dothideales</taxon>
        <taxon>Saccotheciaceae</taxon>
        <taxon>Aureobasidium</taxon>
    </lineage>
</organism>
<feature type="region of interest" description="Disordered" evidence="1">
    <location>
        <begin position="458"/>
        <end position="479"/>
    </location>
</feature>